<reference evidence="1 2" key="1">
    <citation type="submission" date="2019-04" db="EMBL/GenBank/DDBJ databases">
        <authorList>
            <consortium name="DOE Joint Genome Institute"/>
            <person name="Mondo S."/>
            <person name="Kjaerbolling I."/>
            <person name="Vesth T."/>
            <person name="Frisvad J.C."/>
            <person name="Nybo J.L."/>
            <person name="Theobald S."/>
            <person name="Kildgaard S."/>
            <person name="Isbrandt T."/>
            <person name="Kuo A."/>
            <person name="Sato A."/>
            <person name="Lyhne E.K."/>
            <person name="Kogle M.E."/>
            <person name="Wiebenga A."/>
            <person name="Kun R.S."/>
            <person name="Lubbers R.J."/>
            <person name="Makela M.R."/>
            <person name="Barry K."/>
            <person name="Chovatia M."/>
            <person name="Clum A."/>
            <person name="Daum C."/>
            <person name="Haridas S."/>
            <person name="He G."/>
            <person name="LaButti K."/>
            <person name="Lipzen A."/>
            <person name="Riley R."/>
            <person name="Salamov A."/>
            <person name="Simmons B.A."/>
            <person name="Magnuson J.K."/>
            <person name="Henrissat B."/>
            <person name="Mortensen U.H."/>
            <person name="Larsen T.O."/>
            <person name="Devries R.P."/>
            <person name="Grigoriev I.V."/>
            <person name="Machida M."/>
            <person name="Baker S.E."/>
            <person name="Andersen M.R."/>
            <person name="Cantor M.N."/>
            <person name="Hua S.X."/>
        </authorList>
    </citation>
    <scope>NUCLEOTIDE SEQUENCE [LARGE SCALE GENOMIC DNA]</scope>
    <source>
        <strain evidence="1 2">CBS 119388</strain>
    </source>
</reference>
<protein>
    <submittedName>
        <fullName evidence="1">Uncharacterized protein</fullName>
    </submittedName>
</protein>
<dbReference type="Proteomes" id="UP000325579">
    <property type="component" value="Unassembled WGS sequence"/>
</dbReference>
<name>A0A5N7D8A6_9EURO</name>
<organism evidence="1 2">
    <name type="scientific">Aspergillus pseudonomiae</name>
    <dbReference type="NCBI Taxonomy" id="1506151"/>
    <lineage>
        <taxon>Eukaryota</taxon>
        <taxon>Fungi</taxon>
        <taxon>Dikarya</taxon>
        <taxon>Ascomycota</taxon>
        <taxon>Pezizomycotina</taxon>
        <taxon>Eurotiomycetes</taxon>
        <taxon>Eurotiomycetidae</taxon>
        <taxon>Eurotiales</taxon>
        <taxon>Aspergillaceae</taxon>
        <taxon>Aspergillus</taxon>
        <taxon>Aspergillus subgen. Circumdati</taxon>
    </lineage>
</organism>
<accession>A0A5N7D8A6</accession>
<sequence length="69" mass="8038">MSFICRAWMRMRLQCLVPRMSWHIPEEFNQKVPVKMINTIGLVAIFVFVIQSSASEEALSLRICKSHVE</sequence>
<gene>
    <name evidence="1" type="ORF">BDV37DRAFT_252552</name>
</gene>
<dbReference type="EMBL" id="ML736788">
    <property type="protein sequence ID" value="KAE8402435.1"/>
    <property type="molecule type" value="Genomic_DNA"/>
</dbReference>
<dbReference type="GeneID" id="43667134"/>
<proteinExistence type="predicted"/>
<dbReference type="AlphaFoldDB" id="A0A5N7D8A6"/>
<keyword evidence="2" id="KW-1185">Reference proteome</keyword>
<evidence type="ECO:0000313" key="2">
    <source>
        <dbReference type="Proteomes" id="UP000325579"/>
    </source>
</evidence>
<dbReference type="RefSeq" id="XP_031939754.1">
    <property type="nucleotide sequence ID" value="XM_032082443.1"/>
</dbReference>
<evidence type="ECO:0000313" key="1">
    <source>
        <dbReference type="EMBL" id="KAE8402435.1"/>
    </source>
</evidence>